<organism evidence="1 2">
    <name type="scientific">Fusarium venenatum</name>
    <dbReference type="NCBI Taxonomy" id="56646"/>
    <lineage>
        <taxon>Eukaryota</taxon>
        <taxon>Fungi</taxon>
        <taxon>Dikarya</taxon>
        <taxon>Ascomycota</taxon>
        <taxon>Pezizomycotina</taxon>
        <taxon>Sordariomycetes</taxon>
        <taxon>Hypocreomycetidae</taxon>
        <taxon>Hypocreales</taxon>
        <taxon>Nectriaceae</taxon>
        <taxon>Fusarium</taxon>
    </lineage>
</organism>
<dbReference type="STRING" id="56646.A0A2L2TYS4"/>
<sequence>MQIDVVEDAYDGYCPDADINDFGRIDFPQSHFVDTHGAIANGWPAKGGYYSLKCSLAELDYLGLDRYNPTNRSENVEEEEAWCARLRQLRAKYYRSICDDIPEGPYGIEKPKVYVGWPVDGGVWALQATKFNASVRGLGRIDNAFTMEERWQKIKEYGGTFYAKPKDCPYLDLDGSKDPVIKKPDWGHLC</sequence>
<accession>A0A2L2TYS4</accession>
<dbReference type="EMBL" id="LN649229">
    <property type="protein sequence ID" value="CEI67390.1"/>
    <property type="molecule type" value="Genomic_DNA"/>
</dbReference>
<keyword evidence="2" id="KW-1185">Reference proteome</keyword>
<name>A0A2L2TYS4_9HYPO</name>
<evidence type="ECO:0000313" key="1">
    <source>
        <dbReference type="EMBL" id="CEI67390.1"/>
    </source>
</evidence>
<proteinExistence type="predicted"/>
<dbReference type="AlphaFoldDB" id="A0A2L2TYS4"/>
<reference evidence="2" key="1">
    <citation type="submission" date="2014-10" db="EMBL/GenBank/DDBJ databases">
        <authorList>
            <person name="King R."/>
        </authorList>
    </citation>
    <scope>NUCLEOTIDE SEQUENCE [LARGE SCALE GENOMIC DNA]</scope>
    <source>
        <strain evidence="2">A3/5</strain>
    </source>
</reference>
<protein>
    <submittedName>
        <fullName evidence="1">Uncharacterized protein</fullName>
    </submittedName>
</protein>
<evidence type="ECO:0000313" key="2">
    <source>
        <dbReference type="Proteomes" id="UP000245910"/>
    </source>
</evidence>
<dbReference type="Proteomes" id="UP000245910">
    <property type="component" value="Chromosome I"/>
</dbReference>